<evidence type="ECO:0000259" key="6">
    <source>
        <dbReference type="Pfam" id="PF01593"/>
    </source>
</evidence>
<dbReference type="Pfam" id="PF01593">
    <property type="entry name" value="Amino_oxidase"/>
    <property type="match status" value="1"/>
</dbReference>
<comment type="cofactor">
    <cofactor evidence="1">
        <name>FAD</name>
        <dbReference type="ChEBI" id="CHEBI:57692"/>
    </cofactor>
</comment>
<dbReference type="Gene3D" id="1.10.405.10">
    <property type="entry name" value="Guanine Nucleotide Dissociation Inhibitor, domain 1"/>
    <property type="match status" value="1"/>
</dbReference>
<dbReference type="InterPro" id="IPR036188">
    <property type="entry name" value="FAD/NAD-bd_sf"/>
</dbReference>
<evidence type="ECO:0000256" key="4">
    <source>
        <dbReference type="PIRSR" id="PIRSR601613-1"/>
    </source>
</evidence>
<accession>A0A7D6ZLK3</accession>
<dbReference type="Gene3D" id="3.50.50.60">
    <property type="entry name" value="FAD/NAD(P)-binding domain"/>
    <property type="match status" value="1"/>
</dbReference>
<dbReference type="PANTHER" id="PTHR43563">
    <property type="entry name" value="AMINE OXIDASE"/>
    <property type="match status" value="1"/>
</dbReference>
<feature type="binding site" evidence="4">
    <location>
        <begin position="70"/>
        <end position="71"/>
    </location>
    <ligand>
        <name>FAD</name>
        <dbReference type="ChEBI" id="CHEBI:57692"/>
    </ligand>
</feature>
<evidence type="ECO:0000313" key="8">
    <source>
        <dbReference type="Proteomes" id="UP000515512"/>
    </source>
</evidence>
<feature type="signal peptide" evidence="5">
    <location>
        <begin position="1"/>
        <end position="22"/>
    </location>
</feature>
<dbReference type="AlphaFoldDB" id="A0A7D6ZLK3"/>
<keyword evidence="8" id="KW-1185">Reference proteome</keyword>
<dbReference type="PANTHER" id="PTHR43563:SF1">
    <property type="entry name" value="AMINE OXIDASE [FLAVIN-CONTAINING] B"/>
    <property type="match status" value="1"/>
</dbReference>
<feature type="binding site" evidence="4">
    <location>
        <position position="51"/>
    </location>
    <ligand>
        <name>FAD</name>
        <dbReference type="ChEBI" id="CHEBI:57692"/>
    </ligand>
</feature>
<dbReference type="InterPro" id="IPR002937">
    <property type="entry name" value="Amino_oxidase"/>
</dbReference>
<keyword evidence="3" id="KW-0560">Oxidoreductase</keyword>
<protein>
    <submittedName>
        <fullName evidence="7">FAD-dependent oxidoreductase</fullName>
    </submittedName>
</protein>
<dbReference type="PRINTS" id="PR00757">
    <property type="entry name" value="AMINEOXDASEF"/>
</dbReference>
<name>A0A7D6ZLK3_9NOCA</name>
<dbReference type="InterPro" id="IPR050703">
    <property type="entry name" value="Flavin_MAO"/>
</dbReference>
<keyword evidence="5" id="KW-0732">Signal</keyword>
<evidence type="ECO:0000313" key="7">
    <source>
        <dbReference type="EMBL" id="QLY33547.1"/>
    </source>
</evidence>
<dbReference type="Proteomes" id="UP000515512">
    <property type="component" value="Chromosome"/>
</dbReference>
<feature type="binding site" evidence="4">
    <location>
        <position position="463"/>
    </location>
    <ligand>
        <name>FAD</name>
        <dbReference type="ChEBI" id="CHEBI:57692"/>
    </ligand>
</feature>
<evidence type="ECO:0000256" key="2">
    <source>
        <dbReference type="ARBA" id="ARBA00005995"/>
    </source>
</evidence>
<evidence type="ECO:0000256" key="1">
    <source>
        <dbReference type="ARBA" id="ARBA00001974"/>
    </source>
</evidence>
<dbReference type="SUPFAM" id="SSF54373">
    <property type="entry name" value="FAD-linked reductases, C-terminal domain"/>
    <property type="match status" value="1"/>
</dbReference>
<dbReference type="SUPFAM" id="SSF51905">
    <property type="entry name" value="FAD/NAD(P)-binding domain"/>
    <property type="match status" value="1"/>
</dbReference>
<dbReference type="InterPro" id="IPR001613">
    <property type="entry name" value="Flavin_amine_oxidase"/>
</dbReference>
<dbReference type="EMBL" id="CP059399">
    <property type="protein sequence ID" value="QLY33547.1"/>
    <property type="molecule type" value="Genomic_DNA"/>
</dbReference>
<sequence length="489" mass="52208">MNQPVNLSRRTLLRGAAGAAVAATITTTRPAAATPGANRDADVIVIGAGLSGLAATKALRAAGRRVLLLEARDRAGGRVFNATTRGGVAVDGGAEFLGPTQDRIAALAREYGVPTLPTYNQGESLFSIRGVLHRVPAAVPLPVLPGTVETAVAMAKIDTTAIGFPVGEPWRHPDAAHLDSITWQDWIDANANTYEGKLFLALAQTAPLSVRPHELSALFMMNYFAAAGNEQNPGSFSRLLGVDGGAQERFFDGGAALVPLRMAESLSDSIVYGAPARAVDQTGACLEVHTDRGVFRAAKVIVAMSPAIADRIDYRPVLPADRTELTSGYTMGRIAKFLALYDRPFWRDQGLTGQVVGDGTPIDVTYESYGQGHHVLMGFISADAMADLDNRPDQDLVESGLDCFVQYFGAEARSRVIDYGFKKWDHDPWSWGGPTATTRPGILTRFGPALREPVGGIHWAGTETADYWQGYMDGAVRSGERAAREVLSA</sequence>
<dbReference type="KEGG" id="nhu:H0264_16100"/>
<feature type="binding site" evidence="4">
    <location>
        <position position="379"/>
    </location>
    <ligand>
        <name>substrate</name>
    </ligand>
</feature>
<dbReference type="Gene3D" id="3.90.660.10">
    <property type="match status" value="1"/>
</dbReference>
<dbReference type="PROSITE" id="PS51318">
    <property type="entry name" value="TAT"/>
    <property type="match status" value="1"/>
</dbReference>
<reference evidence="7 8" key="1">
    <citation type="submission" date="2020-07" db="EMBL/GenBank/DDBJ databases">
        <authorList>
            <person name="Zhuang K."/>
            <person name="Ran Y."/>
        </authorList>
    </citation>
    <scope>NUCLEOTIDE SEQUENCE [LARGE SCALE GENOMIC DNA]</scope>
    <source>
        <strain evidence="7 8">WCH-YHL-001</strain>
    </source>
</reference>
<comment type="similarity">
    <text evidence="2">Belongs to the flavin monoamine oxidase family.</text>
</comment>
<evidence type="ECO:0000256" key="3">
    <source>
        <dbReference type="ARBA" id="ARBA00023002"/>
    </source>
</evidence>
<evidence type="ECO:0000256" key="5">
    <source>
        <dbReference type="SAM" id="SignalP"/>
    </source>
</evidence>
<dbReference type="InterPro" id="IPR006311">
    <property type="entry name" value="TAT_signal"/>
</dbReference>
<proteinExistence type="inferred from homology"/>
<dbReference type="GO" id="GO:0016491">
    <property type="term" value="F:oxidoreductase activity"/>
    <property type="evidence" value="ECO:0007669"/>
    <property type="project" value="UniProtKB-KW"/>
</dbReference>
<gene>
    <name evidence="7" type="ORF">H0264_16100</name>
</gene>
<feature type="chain" id="PRO_5039509680" evidence="5">
    <location>
        <begin position="23"/>
        <end position="489"/>
    </location>
</feature>
<organism evidence="7 8">
    <name type="scientific">Nocardia huaxiensis</name>
    <dbReference type="NCBI Taxonomy" id="2755382"/>
    <lineage>
        <taxon>Bacteria</taxon>
        <taxon>Bacillati</taxon>
        <taxon>Actinomycetota</taxon>
        <taxon>Actinomycetes</taxon>
        <taxon>Mycobacteriales</taxon>
        <taxon>Nocardiaceae</taxon>
        <taxon>Nocardia</taxon>
    </lineage>
</organism>
<feature type="domain" description="Amine oxidase" evidence="6">
    <location>
        <begin position="50"/>
        <end position="487"/>
    </location>
</feature>